<organism evidence="2 3">
    <name type="scientific">Cupriavidus basilensis</name>
    <dbReference type="NCBI Taxonomy" id="68895"/>
    <lineage>
        <taxon>Bacteria</taxon>
        <taxon>Pseudomonadati</taxon>
        <taxon>Pseudomonadota</taxon>
        <taxon>Betaproteobacteria</taxon>
        <taxon>Burkholderiales</taxon>
        <taxon>Burkholderiaceae</taxon>
        <taxon>Cupriavidus</taxon>
    </lineage>
</organism>
<accession>A0ABT6AGH7</accession>
<keyword evidence="1" id="KW-0812">Transmembrane</keyword>
<dbReference type="RefSeq" id="WP_276263513.1">
    <property type="nucleotide sequence ID" value="NZ_JARJLM010000029.1"/>
</dbReference>
<feature type="non-terminal residue" evidence="2">
    <location>
        <position position="131"/>
    </location>
</feature>
<keyword evidence="3" id="KW-1185">Reference proteome</keyword>
<dbReference type="EMBL" id="JARJLM010000029">
    <property type="protein sequence ID" value="MDF3831709.1"/>
    <property type="molecule type" value="Genomic_DNA"/>
</dbReference>
<keyword evidence="1" id="KW-1133">Transmembrane helix</keyword>
<gene>
    <name evidence="2" type="ORF">P3W85_01855</name>
</gene>
<protein>
    <recommendedName>
        <fullName evidence="4">Transmembrane protein</fullName>
    </recommendedName>
</protein>
<evidence type="ECO:0000313" key="2">
    <source>
        <dbReference type="EMBL" id="MDF3831709.1"/>
    </source>
</evidence>
<proteinExistence type="predicted"/>
<evidence type="ECO:0008006" key="4">
    <source>
        <dbReference type="Google" id="ProtNLM"/>
    </source>
</evidence>
<dbReference type="Proteomes" id="UP001216674">
    <property type="component" value="Unassembled WGS sequence"/>
</dbReference>
<feature type="transmembrane region" description="Helical" evidence="1">
    <location>
        <begin position="26"/>
        <end position="48"/>
    </location>
</feature>
<sequence>MSDIEKQQSQQSQQSPEKRRSLPARLYLLGAFILAAGWIAGALIYMTAAAGDGSDLAYGAGYDRQYEFELERIGGKAAVLAAEFSQWFSDLWHGRQLAFTVAILCTAVAFLCFLVAREMSLLARHEQTGNR</sequence>
<comment type="caution">
    <text evidence="2">The sequence shown here is derived from an EMBL/GenBank/DDBJ whole genome shotgun (WGS) entry which is preliminary data.</text>
</comment>
<name>A0ABT6AGH7_9BURK</name>
<feature type="transmembrane region" description="Helical" evidence="1">
    <location>
        <begin position="97"/>
        <end position="116"/>
    </location>
</feature>
<evidence type="ECO:0000313" key="3">
    <source>
        <dbReference type="Proteomes" id="UP001216674"/>
    </source>
</evidence>
<evidence type="ECO:0000256" key="1">
    <source>
        <dbReference type="SAM" id="Phobius"/>
    </source>
</evidence>
<keyword evidence="1" id="KW-0472">Membrane</keyword>
<reference evidence="2 3" key="1">
    <citation type="submission" date="2023-03" db="EMBL/GenBank/DDBJ databases">
        <title>Draft assemblies of triclosan tolerant bacteria isolated from returned activated sludge.</title>
        <authorList>
            <person name="Van Hamelsveld S."/>
        </authorList>
    </citation>
    <scope>NUCLEOTIDE SEQUENCE [LARGE SCALE GENOMIC DNA]</scope>
    <source>
        <strain evidence="2 3">GW210010_S58</strain>
    </source>
</reference>